<protein>
    <submittedName>
        <fullName evidence="7">Periplasmic binding protein-like II</fullName>
    </submittedName>
</protein>
<keyword evidence="4 5" id="KW-0472">Membrane</keyword>
<evidence type="ECO:0000256" key="5">
    <source>
        <dbReference type="SAM" id="Phobius"/>
    </source>
</evidence>
<feature type="transmembrane region" description="Helical" evidence="5">
    <location>
        <begin position="423"/>
        <end position="447"/>
    </location>
</feature>
<reference evidence="7 8" key="2">
    <citation type="submission" date="2016-08" db="EMBL/GenBank/DDBJ databases">
        <title>Pervasive Adenine N6-methylation of Active Genes in Fungi.</title>
        <authorList>
            <consortium name="DOE Joint Genome Institute"/>
            <person name="Mondo S.J."/>
            <person name="Dannebaum R.O."/>
            <person name="Kuo R.C."/>
            <person name="Labutti K."/>
            <person name="Haridas S."/>
            <person name="Kuo A."/>
            <person name="Salamov A."/>
            <person name="Ahrendt S.R."/>
            <person name="Lipzen A."/>
            <person name="Sullivan W."/>
            <person name="Andreopoulos W.B."/>
            <person name="Clum A."/>
            <person name="Lindquist E."/>
            <person name="Daum C."/>
            <person name="Ramamoorthy G.K."/>
            <person name="Gryganskyi A."/>
            <person name="Culley D."/>
            <person name="Magnuson J.K."/>
            <person name="James T.Y."/>
            <person name="O'Malley M.A."/>
            <person name="Stajich J.E."/>
            <person name="Spatafora J.W."/>
            <person name="Visel A."/>
            <person name="Grigoriev I.V."/>
        </authorList>
    </citation>
    <scope>NUCLEOTIDE SEQUENCE [LARGE SCALE GENOMIC DNA]</scope>
    <source>
        <strain evidence="7 8">S4</strain>
    </source>
</reference>
<evidence type="ECO:0000256" key="4">
    <source>
        <dbReference type="ARBA" id="ARBA00023136"/>
    </source>
</evidence>
<feature type="transmembrane region" description="Helical" evidence="5">
    <location>
        <begin position="574"/>
        <end position="599"/>
    </location>
</feature>
<feature type="transmembrane region" description="Helical" evidence="5">
    <location>
        <begin position="532"/>
        <end position="553"/>
    </location>
</feature>
<evidence type="ECO:0000259" key="6">
    <source>
        <dbReference type="Pfam" id="PF00003"/>
    </source>
</evidence>
<dbReference type="Gene3D" id="3.40.190.10">
    <property type="entry name" value="Periplasmic binding protein-like II"/>
    <property type="match status" value="1"/>
</dbReference>
<feature type="transmembrane region" description="Helical" evidence="5">
    <location>
        <begin position="611"/>
        <end position="631"/>
    </location>
</feature>
<feature type="transmembrane region" description="Helical" evidence="5">
    <location>
        <begin position="6"/>
        <end position="31"/>
    </location>
</feature>
<comment type="caution">
    <text evidence="7">The sequence shown here is derived from an EMBL/GenBank/DDBJ whole genome shotgun (WGS) entry which is preliminary data.</text>
</comment>
<feature type="domain" description="G-protein coupled receptors family 3 profile" evidence="6">
    <location>
        <begin position="424"/>
        <end position="653"/>
    </location>
</feature>
<dbReference type="Pfam" id="PF00003">
    <property type="entry name" value="7tm_3"/>
    <property type="match status" value="1"/>
</dbReference>
<feature type="transmembrane region" description="Helical" evidence="5">
    <location>
        <begin position="462"/>
        <end position="481"/>
    </location>
</feature>
<feature type="transmembrane region" description="Helical" evidence="5">
    <location>
        <begin position="643"/>
        <end position="668"/>
    </location>
</feature>
<dbReference type="GO" id="GO:0016020">
    <property type="term" value="C:membrane"/>
    <property type="evidence" value="ECO:0007669"/>
    <property type="project" value="UniProtKB-SubCell"/>
</dbReference>
<proteinExistence type="predicted"/>
<keyword evidence="3 5" id="KW-1133">Transmembrane helix</keyword>
<keyword evidence="8" id="KW-1185">Reference proteome</keyword>
<dbReference type="AlphaFoldDB" id="A0A1Y1X2T9"/>
<accession>A0A1Y1X2T9</accession>
<dbReference type="PANTHER" id="PTHR43649">
    <property type="entry name" value="ARABINOSE-BINDING PROTEIN-RELATED"/>
    <property type="match status" value="1"/>
</dbReference>
<dbReference type="OrthoDB" id="2157358at2759"/>
<evidence type="ECO:0000313" key="8">
    <source>
        <dbReference type="Proteomes" id="UP000193944"/>
    </source>
</evidence>
<organism evidence="7 8">
    <name type="scientific">Anaeromyces robustus</name>
    <dbReference type="NCBI Taxonomy" id="1754192"/>
    <lineage>
        <taxon>Eukaryota</taxon>
        <taxon>Fungi</taxon>
        <taxon>Fungi incertae sedis</taxon>
        <taxon>Chytridiomycota</taxon>
        <taxon>Chytridiomycota incertae sedis</taxon>
        <taxon>Neocallimastigomycetes</taxon>
        <taxon>Neocallimastigales</taxon>
        <taxon>Neocallimastigaceae</taxon>
        <taxon>Anaeromyces</taxon>
    </lineage>
</organism>
<sequence>MILNKIIFYIIPLLYIMISKCVTIDAIAFTYDVSGEVYSFIVNEFNKYSKENNLNVTLKLNLITPSNSTGDINDYGSMVEQLLTKKTTKYDLYFYDNIYSTRFGQHFVSLDKILDKEHINLYNKDVISLSCTYNGEYVGLPITLDYSVLYSNLLYLERYNKTVPVTWDELIETGKYIMEEEKKLNNNDLIIYNGAFGETEVGTCSLYEFIYSFRNKRESPFPELTDEVSIKALEKINEIKNEISSEAHFKLPYFIFAQKLYQEPSSFVFLKYWHTQVFNPMIKISPLPGIREGISGSTIGGYNLAISKYSASKKRSAVVNAFKYITSKDLQRKLVIEKQVFSLINSLYDEKEVCEKVDCDFYKSIQLIPRPTTVTDDYSTYSEQFRNKIYEYLFGEKSAYQVLSELENITKIYYITLFSDSSIGLIFFLIICISSFFMIASLTLLFIKKLELHFKFLSKDSWFLVIFGIVFFLFTSFLELGKKSEFKCQIRPVMLSLGFTLIYIPILYKLIINVPIEDTHFIITWIKNHRFWFNYIFIMSDAIICIIFLNVPYDVKEILVHEGKNYEVCSLNSNFGTFILLVILFIKIITLLCLLFLLFIEWNISSTIYDVKLVTTSLFVVLLVSSLVIIVDKFLKLNYLDTYIIRSSMYILLGLSNYILLYGIRILFLLNNNEEDEMVVRSVNLGKFSSNDKQISSNNSSDNTTSKGSSSYIKMLNYHFKN</sequence>
<reference evidence="7 8" key="1">
    <citation type="submission" date="2016-08" db="EMBL/GenBank/DDBJ databases">
        <title>A Parts List for Fungal Cellulosomes Revealed by Comparative Genomics.</title>
        <authorList>
            <consortium name="DOE Joint Genome Institute"/>
            <person name="Haitjema C.H."/>
            <person name="Gilmore S.P."/>
            <person name="Henske J.K."/>
            <person name="Solomon K.V."/>
            <person name="De Groot R."/>
            <person name="Kuo A."/>
            <person name="Mondo S.J."/>
            <person name="Salamov A.A."/>
            <person name="Labutti K."/>
            <person name="Zhao Z."/>
            <person name="Chiniquy J."/>
            <person name="Barry K."/>
            <person name="Brewer H.M."/>
            <person name="Purvine S.O."/>
            <person name="Wright A.T."/>
            <person name="Boxma B."/>
            <person name="Van Alen T."/>
            <person name="Hackstein J.H."/>
            <person name="Baker S.E."/>
            <person name="Grigoriev I.V."/>
            <person name="O'Malley M.A."/>
        </authorList>
    </citation>
    <scope>NUCLEOTIDE SEQUENCE [LARGE SCALE GENOMIC DNA]</scope>
    <source>
        <strain evidence="7 8">S4</strain>
    </source>
</reference>
<evidence type="ECO:0000256" key="1">
    <source>
        <dbReference type="ARBA" id="ARBA00004141"/>
    </source>
</evidence>
<keyword evidence="2 5" id="KW-0812">Transmembrane</keyword>
<dbReference type="GO" id="GO:0004930">
    <property type="term" value="F:G protein-coupled receptor activity"/>
    <property type="evidence" value="ECO:0007669"/>
    <property type="project" value="InterPro"/>
</dbReference>
<comment type="subcellular location">
    <subcellularLocation>
        <location evidence="1">Membrane</location>
        <topology evidence="1">Multi-pass membrane protein</topology>
    </subcellularLocation>
</comment>
<evidence type="ECO:0000313" key="7">
    <source>
        <dbReference type="EMBL" id="ORX80129.1"/>
    </source>
</evidence>
<dbReference type="SUPFAM" id="SSF53850">
    <property type="entry name" value="Periplasmic binding protein-like II"/>
    <property type="match status" value="1"/>
</dbReference>
<dbReference type="EMBL" id="MCFG01000154">
    <property type="protein sequence ID" value="ORX80129.1"/>
    <property type="molecule type" value="Genomic_DNA"/>
</dbReference>
<gene>
    <name evidence="7" type="ORF">BCR32DRAFT_25464</name>
</gene>
<feature type="transmembrane region" description="Helical" evidence="5">
    <location>
        <begin position="493"/>
        <end position="512"/>
    </location>
</feature>
<dbReference type="Proteomes" id="UP000193944">
    <property type="component" value="Unassembled WGS sequence"/>
</dbReference>
<dbReference type="InterPro" id="IPR017978">
    <property type="entry name" value="GPCR_3_C"/>
</dbReference>
<evidence type="ECO:0000256" key="3">
    <source>
        <dbReference type="ARBA" id="ARBA00022989"/>
    </source>
</evidence>
<name>A0A1Y1X2T9_9FUNG</name>
<dbReference type="InterPro" id="IPR050490">
    <property type="entry name" value="Bact_solute-bd_prot1"/>
</dbReference>
<evidence type="ECO:0000256" key="2">
    <source>
        <dbReference type="ARBA" id="ARBA00022692"/>
    </source>
</evidence>